<organism evidence="1">
    <name type="scientific">Picea glauca</name>
    <name type="common">White spruce</name>
    <name type="synonym">Pinus glauca</name>
    <dbReference type="NCBI Taxonomy" id="3330"/>
    <lineage>
        <taxon>Eukaryota</taxon>
        <taxon>Viridiplantae</taxon>
        <taxon>Streptophyta</taxon>
        <taxon>Embryophyta</taxon>
        <taxon>Tracheophyta</taxon>
        <taxon>Spermatophyta</taxon>
        <taxon>Pinopsida</taxon>
        <taxon>Pinidae</taxon>
        <taxon>Conifers I</taxon>
        <taxon>Pinales</taxon>
        <taxon>Pinaceae</taxon>
        <taxon>Picea</taxon>
    </lineage>
</organism>
<comment type="caution">
    <text evidence="1">The sequence shown here is derived from an EMBL/GenBank/DDBJ whole genome shotgun (WGS) entry which is preliminary data.</text>
</comment>
<name>A0A101LW55_PICGL</name>
<dbReference type="AlphaFoldDB" id="A0A101LW55"/>
<reference evidence="1" key="1">
    <citation type="journal article" date="2015" name="Genome Biol. Evol.">
        <title>Organellar Genomes of White Spruce (Picea glauca): Assembly and Annotation.</title>
        <authorList>
            <person name="Jackman S.D."/>
            <person name="Warren R.L."/>
            <person name="Gibb E.A."/>
            <person name="Vandervalk B.P."/>
            <person name="Mohamadi H."/>
            <person name="Chu J."/>
            <person name="Raymond A."/>
            <person name="Pleasance S."/>
            <person name="Coope R."/>
            <person name="Wildung M.R."/>
            <person name="Ritland C.E."/>
            <person name="Bousquet J."/>
            <person name="Jones S.J."/>
            <person name="Bohlmann J."/>
            <person name="Birol I."/>
        </authorList>
    </citation>
    <scope>NUCLEOTIDE SEQUENCE [LARGE SCALE GENOMIC DNA]</scope>
    <source>
        <tissue evidence="1">Flushing bud</tissue>
    </source>
</reference>
<geneLocation type="mitochondrion" evidence="1"/>
<evidence type="ECO:0000313" key="1">
    <source>
        <dbReference type="EMBL" id="KUM46258.1"/>
    </source>
</evidence>
<dbReference type="EMBL" id="LKAM01000012">
    <property type="protein sequence ID" value="KUM46258.1"/>
    <property type="molecule type" value="Genomic_DNA"/>
</dbReference>
<protein>
    <submittedName>
        <fullName evidence="1">Uncharacterized protein</fullName>
    </submittedName>
</protein>
<keyword evidence="1" id="KW-0496">Mitochondrion</keyword>
<proteinExistence type="predicted"/>
<sequence>MQFRKHQREHYIVAGSVPERRKAGTGGDADFEALIASGAWTYTYACSVSVASSASSAIISSRS</sequence>
<accession>A0A101LW55</accession>
<gene>
    <name evidence="1" type="ORF">ABT39_MTgene1764</name>
</gene>